<gene>
    <name evidence="1" type="ORF">NGB36_01470</name>
</gene>
<keyword evidence="2" id="KW-1185">Reference proteome</keyword>
<evidence type="ECO:0000313" key="2">
    <source>
        <dbReference type="Proteomes" id="UP001057702"/>
    </source>
</evidence>
<evidence type="ECO:0000313" key="1">
    <source>
        <dbReference type="EMBL" id="MCQ4079308.1"/>
    </source>
</evidence>
<protein>
    <submittedName>
        <fullName evidence="1">Uncharacterized protein</fullName>
    </submittedName>
</protein>
<dbReference type="EMBL" id="JANFNG010000001">
    <property type="protein sequence ID" value="MCQ4079308.1"/>
    <property type="molecule type" value="Genomic_DNA"/>
</dbReference>
<proteinExistence type="predicted"/>
<name>A0ABT1PNQ1_9ACTN</name>
<comment type="caution">
    <text evidence="1">The sequence shown here is derived from an EMBL/GenBank/DDBJ whole genome shotgun (WGS) entry which is preliminary data.</text>
</comment>
<organism evidence="1 2">
    <name type="scientific">Streptomyces humicola</name>
    <dbReference type="NCBI Taxonomy" id="2953240"/>
    <lineage>
        <taxon>Bacteria</taxon>
        <taxon>Bacillati</taxon>
        <taxon>Actinomycetota</taxon>
        <taxon>Actinomycetes</taxon>
        <taxon>Kitasatosporales</taxon>
        <taxon>Streptomycetaceae</taxon>
        <taxon>Streptomyces</taxon>
    </lineage>
</organism>
<sequence>MGIRFTPRGDDREETAAAVAWLCERDGVMQTLRPVQASERRIARVVVGRPTANDNSGRA</sequence>
<dbReference type="Proteomes" id="UP001057702">
    <property type="component" value="Unassembled WGS sequence"/>
</dbReference>
<reference evidence="1" key="1">
    <citation type="submission" date="2022-06" db="EMBL/GenBank/DDBJ databases">
        <title>Draft genome sequence of Streptomyces sp. RB6PN25 isolated from peat swamp forest in Thailand.</title>
        <authorList>
            <person name="Duangmal K."/>
            <person name="Klaysubun C."/>
        </authorList>
    </citation>
    <scope>NUCLEOTIDE SEQUENCE</scope>
    <source>
        <strain evidence="1">RB6PN25</strain>
    </source>
</reference>
<dbReference type="RefSeq" id="WP_255918159.1">
    <property type="nucleotide sequence ID" value="NZ_JANFNG010000001.1"/>
</dbReference>
<accession>A0ABT1PNQ1</accession>